<name>A0A9K3E352_HELAN</name>
<gene>
    <name evidence="1" type="ORF">HanXRQr2_Chr15g0710581</name>
</gene>
<protein>
    <submittedName>
        <fullName evidence="1">Uncharacterized protein</fullName>
    </submittedName>
</protein>
<comment type="caution">
    <text evidence="1">The sequence shown here is derived from an EMBL/GenBank/DDBJ whole genome shotgun (WGS) entry which is preliminary data.</text>
</comment>
<organism evidence="1 2">
    <name type="scientific">Helianthus annuus</name>
    <name type="common">Common sunflower</name>
    <dbReference type="NCBI Taxonomy" id="4232"/>
    <lineage>
        <taxon>Eukaryota</taxon>
        <taxon>Viridiplantae</taxon>
        <taxon>Streptophyta</taxon>
        <taxon>Embryophyta</taxon>
        <taxon>Tracheophyta</taxon>
        <taxon>Spermatophyta</taxon>
        <taxon>Magnoliopsida</taxon>
        <taxon>eudicotyledons</taxon>
        <taxon>Gunneridae</taxon>
        <taxon>Pentapetalae</taxon>
        <taxon>asterids</taxon>
        <taxon>campanulids</taxon>
        <taxon>Asterales</taxon>
        <taxon>Asteraceae</taxon>
        <taxon>Asteroideae</taxon>
        <taxon>Heliantheae alliance</taxon>
        <taxon>Heliantheae</taxon>
        <taxon>Helianthus</taxon>
    </lineage>
</organism>
<dbReference type="Proteomes" id="UP000215914">
    <property type="component" value="Unassembled WGS sequence"/>
</dbReference>
<accession>A0A9K3E352</accession>
<reference evidence="1" key="1">
    <citation type="journal article" date="2017" name="Nature">
        <title>The sunflower genome provides insights into oil metabolism, flowering and Asterid evolution.</title>
        <authorList>
            <person name="Badouin H."/>
            <person name="Gouzy J."/>
            <person name="Grassa C.J."/>
            <person name="Murat F."/>
            <person name="Staton S.E."/>
            <person name="Cottret L."/>
            <person name="Lelandais-Briere C."/>
            <person name="Owens G.L."/>
            <person name="Carrere S."/>
            <person name="Mayjonade B."/>
            <person name="Legrand L."/>
            <person name="Gill N."/>
            <person name="Kane N.C."/>
            <person name="Bowers J.E."/>
            <person name="Hubner S."/>
            <person name="Bellec A."/>
            <person name="Berard A."/>
            <person name="Berges H."/>
            <person name="Blanchet N."/>
            <person name="Boniface M.C."/>
            <person name="Brunel D."/>
            <person name="Catrice O."/>
            <person name="Chaidir N."/>
            <person name="Claudel C."/>
            <person name="Donnadieu C."/>
            <person name="Faraut T."/>
            <person name="Fievet G."/>
            <person name="Helmstetter N."/>
            <person name="King M."/>
            <person name="Knapp S.J."/>
            <person name="Lai Z."/>
            <person name="Le Paslier M.C."/>
            <person name="Lippi Y."/>
            <person name="Lorenzon L."/>
            <person name="Mandel J.R."/>
            <person name="Marage G."/>
            <person name="Marchand G."/>
            <person name="Marquand E."/>
            <person name="Bret-Mestries E."/>
            <person name="Morien E."/>
            <person name="Nambeesan S."/>
            <person name="Nguyen T."/>
            <person name="Pegot-Espagnet P."/>
            <person name="Pouilly N."/>
            <person name="Raftis F."/>
            <person name="Sallet E."/>
            <person name="Schiex T."/>
            <person name="Thomas J."/>
            <person name="Vandecasteele C."/>
            <person name="Vares D."/>
            <person name="Vear F."/>
            <person name="Vautrin S."/>
            <person name="Crespi M."/>
            <person name="Mangin B."/>
            <person name="Burke J.M."/>
            <person name="Salse J."/>
            <person name="Munos S."/>
            <person name="Vincourt P."/>
            <person name="Rieseberg L.H."/>
            <person name="Langlade N.B."/>
        </authorList>
    </citation>
    <scope>NUCLEOTIDE SEQUENCE</scope>
    <source>
        <tissue evidence="1">Leaves</tissue>
    </source>
</reference>
<evidence type="ECO:0000313" key="1">
    <source>
        <dbReference type="EMBL" id="KAF5766034.1"/>
    </source>
</evidence>
<keyword evidence="2" id="KW-1185">Reference proteome</keyword>
<proteinExistence type="predicted"/>
<reference evidence="1" key="2">
    <citation type="submission" date="2020-06" db="EMBL/GenBank/DDBJ databases">
        <title>Helianthus annuus Genome sequencing and assembly Release 2.</title>
        <authorList>
            <person name="Gouzy J."/>
            <person name="Langlade N."/>
            <person name="Munos S."/>
        </authorList>
    </citation>
    <scope>NUCLEOTIDE SEQUENCE</scope>
    <source>
        <tissue evidence="1">Leaves</tissue>
    </source>
</reference>
<dbReference type="Gramene" id="mRNA:HanXRQr2_Chr15g0710581">
    <property type="protein sequence ID" value="CDS:HanXRQr2_Chr15g0710581.1"/>
    <property type="gene ID" value="HanXRQr2_Chr15g0710581"/>
</dbReference>
<evidence type="ECO:0000313" key="2">
    <source>
        <dbReference type="Proteomes" id="UP000215914"/>
    </source>
</evidence>
<dbReference type="AlphaFoldDB" id="A0A9K3E352"/>
<dbReference type="EMBL" id="MNCJ02000330">
    <property type="protein sequence ID" value="KAF5766034.1"/>
    <property type="molecule type" value="Genomic_DNA"/>
</dbReference>
<sequence length="51" mass="6146">MDILKKELVKKRQSLFEETGGRKVFKRSEIEQKRIQKRLEDEKRDKASAKI</sequence>